<feature type="transmembrane region" description="Helical" evidence="2">
    <location>
        <begin position="12"/>
        <end position="31"/>
    </location>
</feature>
<feature type="domain" description="Polysaccharide biosynthesis protein CapD-like" evidence="3">
    <location>
        <begin position="283"/>
        <end position="563"/>
    </location>
</feature>
<dbReference type="Pfam" id="PF02719">
    <property type="entry name" value="Polysacc_synt_2"/>
    <property type="match status" value="1"/>
</dbReference>
<evidence type="ECO:0000259" key="3">
    <source>
        <dbReference type="Pfam" id="PF02719"/>
    </source>
</evidence>
<keyword evidence="2" id="KW-1133">Transmembrane helix</keyword>
<gene>
    <name evidence="4" type="ORF">CVV64_11385</name>
</gene>
<dbReference type="Gene3D" id="3.40.50.720">
    <property type="entry name" value="NAD(P)-binding Rossmann-like Domain"/>
    <property type="match status" value="2"/>
</dbReference>
<feature type="transmembrane region" description="Helical" evidence="2">
    <location>
        <begin position="72"/>
        <end position="97"/>
    </location>
</feature>
<feature type="transmembrane region" description="Helical" evidence="2">
    <location>
        <begin position="43"/>
        <end position="60"/>
    </location>
</feature>
<organism evidence="4 5">
    <name type="scientific">Candidatus Wallbacteria bacterium HGW-Wallbacteria-1</name>
    <dbReference type="NCBI Taxonomy" id="2013854"/>
    <lineage>
        <taxon>Bacteria</taxon>
        <taxon>Candidatus Walliibacteriota</taxon>
    </lineage>
</organism>
<dbReference type="Pfam" id="PF13727">
    <property type="entry name" value="CoA_binding_3"/>
    <property type="match status" value="1"/>
</dbReference>
<comment type="similarity">
    <text evidence="1">Belongs to the polysaccharide synthase family.</text>
</comment>
<dbReference type="InterPro" id="IPR029063">
    <property type="entry name" value="SAM-dependent_MTases_sf"/>
</dbReference>
<dbReference type="EMBL" id="PGXC01000008">
    <property type="protein sequence ID" value="PKK90112.1"/>
    <property type="molecule type" value="Genomic_DNA"/>
</dbReference>
<reference evidence="4 5" key="1">
    <citation type="journal article" date="2017" name="ISME J.">
        <title>Potential for microbial H2 and metal transformations associated with novel bacteria and archaea in deep terrestrial subsurface sediments.</title>
        <authorList>
            <person name="Hernsdorf A.W."/>
            <person name="Amano Y."/>
            <person name="Miyakawa K."/>
            <person name="Ise K."/>
            <person name="Suzuki Y."/>
            <person name="Anantharaman K."/>
            <person name="Probst A."/>
            <person name="Burstein D."/>
            <person name="Thomas B.C."/>
            <person name="Banfield J.F."/>
        </authorList>
    </citation>
    <scope>NUCLEOTIDE SEQUENCE [LARGE SCALE GENOMIC DNA]</scope>
    <source>
        <strain evidence="4">HGW-Wallbacteria-1</strain>
    </source>
</reference>
<keyword evidence="2" id="KW-0472">Membrane</keyword>
<dbReference type="SUPFAM" id="SSF53335">
    <property type="entry name" value="S-adenosyl-L-methionine-dependent methyltransferases"/>
    <property type="match status" value="1"/>
</dbReference>
<sequence length="609" mass="68279">MILTSGKKKAILLTGDVATICFAYAFSYYLRVGAPEFLDYWDIYAYTLPLLLMAKLYLFLRTGLYNAIWRYAGVESFISIIQAVTYSTLIFMCVIFIGGIQEIPRSIPIIDWMVTLILVCFGRFSIRFIREMAANTGEGSRKVLIYGAGDAGTMIYREMMTNPNSSYTPVGFIDDDKGKQGRNIGHLTVLGRIDDMERIRDTKAIDEIIIAMPSISRDKIKDIVEKCRELNIPAKTLPMISELIEGKANLSQIRDVDITDLLRRSPKSLDPSKIADFIKGKRVLITGAGGSIGSELARQCVRFRAAKVCLLEMSEYGLYAIEMELKNNPEGVEIVPLLDNVTDYRGTEILFKQHKPQIVFHAAAYKHVPMLEANPHTGIFNNVQGTRNLVKIADREKVDKFVMISTDKAVRPTSVMGASKRVCELYVQNYNKTSQTEYITVRFGNVLGSSGSVVPLFKKQILQGGPVTVTDPEMIRYFMLIPEAVQLVMQAGAIGKGGEIFILDMGEPVRIADMARDLIYLMGFTPDVDIKIEYTGLRPGEKMYEELLTDESELKTQYEDILVGRTESMDLDKLESDVNELLQYAQGSKTAPLVEKLKGIVKDLTTHNK</sequence>
<comment type="caution">
    <text evidence="4">The sequence shown here is derived from an EMBL/GenBank/DDBJ whole genome shotgun (WGS) entry which is preliminary data.</text>
</comment>
<keyword evidence="2" id="KW-0812">Transmembrane</keyword>
<dbReference type="InterPro" id="IPR036291">
    <property type="entry name" value="NAD(P)-bd_dom_sf"/>
</dbReference>
<dbReference type="Proteomes" id="UP000233256">
    <property type="component" value="Unassembled WGS sequence"/>
</dbReference>
<dbReference type="AlphaFoldDB" id="A0A2N1PPA8"/>
<dbReference type="InterPro" id="IPR051203">
    <property type="entry name" value="Polysaccharide_Synthase-Rel"/>
</dbReference>
<dbReference type="PANTHER" id="PTHR43318:SF1">
    <property type="entry name" value="POLYSACCHARIDE BIOSYNTHESIS PROTEIN EPSC-RELATED"/>
    <property type="match status" value="1"/>
</dbReference>
<accession>A0A2N1PPA8</accession>
<dbReference type="CDD" id="cd05237">
    <property type="entry name" value="UDP_invert_4-6DH_SDR_e"/>
    <property type="match status" value="1"/>
</dbReference>
<evidence type="ECO:0000256" key="2">
    <source>
        <dbReference type="SAM" id="Phobius"/>
    </source>
</evidence>
<evidence type="ECO:0000313" key="5">
    <source>
        <dbReference type="Proteomes" id="UP000233256"/>
    </source>
</evidence>
<evidence type="ECO:0000313" key="4">
    <source>
        <dbReference type="EMBL" id="PKK90112.1"/>
    </source>
</evidence>
<protein>
    <submittedName>
        <fullName evidence="4">Nucleoside-diphosphate sugar epimerase</fullName>
    </submittedName>
</protein>
<name>A0A2N1PPA8_9BACT</name>
<dbReference type="InterPro" id="IPR003869">
    <property type="entry name" value="Polysac_CapD-like"/>
</dbReference>
<dbReference type="SUPFAM" id="SSF51735">
    <property type="entry name" value="NAD(P)-binding Rossmann-fold domains"/>
    <property type="match status" value="1"/>
</dbReference>
<proteinExistence type="inferred from homology"/>
<evidence type="ECO:0000256" key="1">
    <source>
        <dbReference type="ARBA" id="ARBA00007430"/>
    </source>
</evidence>
<dbReference type="PANTHER" id="PTHR43318">
    <property type="entry name" value="UDP-N-ACETYLGLUCOSAMINE 4,6-DEHYDRATASE"/>
    <property type="match status" value="1"/>
</dbReference>